<evidence type="ECO:0000256" key="1">
    <source>
        <dbReference type="ARBA" id="ARBA00000900"/>
    </source>
</evidence>
<dbReference type="FunFam" id="3.30.40.10:FF:000127">
    <property type="entry name" value="E3 ubiquitin-protein ligase RNF181"/>
    <property type="match status" value="1"/>
</dbReference>
<feature type="region of interest" description="Disordered" evidence="9">
    <location>
        <begin position="337"/>
        <end position="429"/>
    </location>
</feature>
<evidence type="ECO:0000256" key="7">
    <source>
        <dbReference type="ARBA" id="ARBA00022833"/>
    </source>
</evidence>
<dbReference type="GO" id="GO:0006511">
    <property type="term" value="P:ubiquitin-dependent protein catabolic process"/>
    <property type="evidence" value="ECO:0007669"/>
    <property type="project" value="TreeGrafter"/>
</dbReference>
<evidence type="ECO:0000256" key="8">
    <source>
        <dbReference type="PROSITE-ProRule" id="PRU00175"/>
    </source>
</evidence>
<accession>A0A8J5TWX9</accession>
<dbReference type="EMBL" id="JAELUQ010000017">
    <property type="protein sequence ID" value="KAG7402667.1"/>
    <property type="molecule type" value="Genomic_DNA"/>
</dbReference>
<evidence type="ECO:0000256" key="6">
    <source>
        <dbReference type="ARBA" id="ARBA00022786"/>
    </source>
</evidence>
<keyword evidence="6" id="KW-0833">Ubl conjugation pathway</keyword>
<evidence type="ECO:0000256" key="9">
    <source>
        <dbReference type="SAM" id="MobiDB-lite"/>
    </source>
</evidence>
<dbReference type="Proteomes" id="UP000694050">
    <property type="component" value="Unassembled WGS sequence"/>
</dbReference>
<evidence type="ECO:0000259" key="10">
    <source>
        <dbReference type="PROSITE" id="PS50089"/>
    </source>
</evidence>
<dbReference type="PROSITE" id="PS50089">
    <property type="entry name" value="ZF_RING_2"/>
    <property type="match status" value="1"/>
</dbReference>
<keyword evidence="4" id="KW-0479">Metal-binding</keyword>
<feature type="compositionally biased region" description="Basic and acidic residues" evidence="9">
    <location>
        <begin position="419"/>
        <end position="429"/>
    </location>
</feature>
<dbReference type="SMART" id="SM00184">
    <property type="entry name" value="RING"/>
    <property type="match status" value="1"/>
</dbReference>
<keyword evidence="5 8" id="KW-0863">Zinc-finger</keyword>
<sequence length="429" mass="48186">MSSHAERHGHLDVTTDREVVYCHACAKEWYRDESDLRCPECYGEIMEIIDPENDPRGLGHHTSASIAPEHRPYDSDPEEADIHEHIHNEFASGRRARVGPDHHHHHHDPVDGPILDSFFDMLNTFEPRTPGGNGPFPSSPIEREQFAEQSFGPRTLFGVRTISLPIVSGPIRATRPGPSGGQIEAFQQEFFQNVSRDIGPRPFSENREGAESPRGALAGLAQRLADVLTMASPLNRTYRDAVHSQEALDWLITDLMQANPQSKVAPPATEEALKNLERKLVDKELLGSEGKADCTICIDEMKEGKMATFLPCNHWFHEECVTLWLKEHNTCPICRTPIEKTDRSGNNSGDNNQPQGPNSGPSSNQASPFGMRASFVFSPHQYGTFGASPHSQSRPIRYSRPPNESQSRPNEALRNFLAQKRERERERER</sequence>
<protein>
    <recommendedName>
        <fullName evidence="2">RING-type E3 ubiquitin transferase</fullName>
        <ecNumber evidence="2">2.3.2.27</ecNumber>
    </recommendedName>
</protein>
<dbReference type="CDD" id="cd16454">
    <property type="entry name" value="RING-H2_PA-TM-RING"/>
    <property type="match status" value="1"/>
</dbReference>
<proteinExistence type="predicted"/>
<evidence type="ECO:0000313" key="11">
    <source>
        <dbReference type="EMBL" id="KAG7402667.1"/>
    </source>
</evidence>
<comment type="caution">
    <text evidence="11">The sequence shown here is derived from an EMBL/GenBank/DDBJ whole genome shotgun (WGS) entry which is preliminary data.</text>
</comment>
<evidence type="ECO:0000256" key="2">
    <source>
        <dbReference type="ARBA" id="ARBA00012483"/>
    </source>
</evidence>
<name>A0A8J5TWX9_FUSOX</name>
<gene>
    <name evidence="11" type="ORF">Forpe1208_v017047</name>
</gene>
<feature type="region of interest" description="Disordered" evidence="9">
    <location>
        <begin position="52"/>
        <end position="77"/>
    </location>
</feature>
<dbReference type="GO" id="GO:0061630">
    <property type="term" value="F:ubiquitin protein ligase activity"/>
    <property type="evidence" value="ECO:0007669"/>
    <property type="project" value="UniProtKB-EC"/>
</dbReference>
<evidence type="ECO:0000256" key="4">
    <source>
        <dbReference type="ARBA" id="ARBA00022723"/>
    </source>
</evidence>
<dbReference type="PANTHER" id="PTHR45931:SF3">
    <property type="entry name" value="RING ZINC FINGER-CONTAINING PROTEIN"/>
    <property type="match status" value="1"/>
</dbReference>
<organism evidence="11 12">
    <name type="scientific">Fusarium oxysporum f. sp. rapae</name>
    <dbReference type="NCBI Taxonomy" id="485398"/>
    <lineage>
        <taxon>Eukaryota</taxon>
        <taxon>Fungi</taxon>
        <taxon>Dikarya</taxon>
        <taxon>Ascomycota</taxon>
        <taxon>Pezizomycotina</taxon>
        <taxon>Sordariomycetes</taxon>
        <taxon>Hypocreomycetidae</taxon>
        <taxon>Hypocreales</taxon>
        <taxon>Nectriaceae</taxon>
        <taxon>Fusarium</taxon>
        <taxon>Fusarium oxysporum species complex</taxon>
    </lineage>
</organism>
<comment type="catalytic activity">
    <reaction evidence="1">
        <text>S-ubiquitinyl-[E2 ubiquitin-conjugating enzyme]-L-cysteine + [acceptor protein]-L-lysine = [E2 ubiquitin-conjugating enzyme]-L-cysteine + N(6)-ubiquitinyl-[acceptor protein]-L-lysine.</text>
        <dbReference type="EC" id="2.3.2.27"/>
    </reaction>
</comment>
<reference evidence="11" key="1">
    <citation type="submission" date="2021-04" db="EMBL/GenBank/DDBJ databases">
        <title>First draft genome resource for Brassicaceae pathogens Fusarium oxysporum f. sp. raphani and Fusarium oxysporum f. sp. rapae.</title>
        <authorList>
            <person name="Asai S."/>
        </authorList>
    </citation>
    <scope>NUCLEOTIDE SEQUENCE</scope>
    <source>
        <strain evidence="11">Tf1208</strain>
    </source>
</reference>
<feature type="compositionally biased region" description="Polar residues" evidence="9">
    <location>
        <begin position="344"/>
        <end position="367"/>
    </location>
</feature>
<feature type="domain" description="RING-type" evidence="10">
    <location>
        <begin position="294"/>
        <end position="335"/>
    </location>
</feature>
<dbReference type="PANTHER" id="PTHR45931">
    <property type="entry name" value="SI:CH211-59O9.10"/>
    <property type="match status" value="1"/>
</dbReference>
<dbReference type="EC" id="2.3.2.27" evidence="2"/>
<dbReference type="GO" id="GO:0005634">
    <property type="term" value="C:nucleus"/>
    <property type="evidence" value="ECO:0007669"/>
    <property type="project" value="TreeGrafter"/>
</dbReference>
<dbReference type="Pfam" id="PF13639">
    <property type="entry name" value="zf-RING_2"/>
    <property type="match status" value="1"/>
</dbReference>
<dbReference type="GO" id="GO:0008270">
    <property type="term" value="F:zinc ion binding"/>
    <property type="evidence" value="ECO:0007669"/>
    <property type="project" value="UniProtKB-KW"/>
</dbReference>
<dbReference type="GO" id="GO:0016567">
    <property type="term" value="P:protein ubiquitination"/>
    <property type="evidence" value="ECO:0007669"/>
    <property type="project" value="UniProtKB-ARBA"/>
</dbReference>
<evidence type="ECO:0000256" key="3">
    <source>
        <dbReference type="ARBA" id="ARBA00022679"/>
    </source>
</evidence>
<keyword evidence="7" id="KW-0862">Zinc</keyword>
<keyword evidence="3" id="KW-0808">Transferase</keyword>
<evidence type="ECO:0000256" key="5">
    <source>
        <dbReference type="ARBA" id="ARBA00022771"/>
    </source>
</evidence>
<dbReference type="AlphaFoldDB" id="A0A8J5TWX9"/>
<evidence type="ECO:0000313" key="12">
    <source>
        <dbReference type="Proteomes" id="UP000694050"/>
    </source>
</evidence>
<dbReference type="InterPro" id="IPR001841">
    <property type="entry name" value="Znf_RING"/>
</dbReference>
<dbReference type="InterPro" id="IPR051834">
    <property type="entry name" value="RING_finger_E3_ligase"/>
</dbReference>
<feature type="compositionally biased region" description="Basic and acidic residues" evidence="9">
    <location>
        <begin position="68"/>
        <end position="77"/>
    </location>
</feature>